<dbReference type="RefSeq" id="WP_161407235.1">
    <property type="nucleotide sequence ID" value="NZ_WTUZ01000016.1"/>
</dbReference>
<gene>
    <name evidence="1" type="ORF">GQF01_13150</name>
</gene>
<dbReference type="AlphaFoldDB" id="A0A6L8UYP7"/>
<accession>A0A6L8UYP7</accession>
<name>A0A6L8UYP7_9BACL</name>
<dbReference type="NCBIfam" id="NF006085">
    <property type="entry name" value="PRK08233.1"/>
    <property type="match status" value="1"/>
</dbReference>
<keyword evidence="2" id="KW-1185">Reference proteome</keyword>
<dbReference type="InterPro" id="IPR027417">
    <property type="entry name" value="P-loop_NTPase"/>
</dbReference>
<reference evidence="1 2" key="1">
    <citation type="submission" date="2019-12" db="EMBL/GenBank/DDBJ databases">
        <title>Paenibacillus sp. nov. sp. isolated from soil.</title>
        <authorList>
            <person name="Kim J."/>
            <person name="Jeong S.E."/>
            <person name="Jung H.S."/>
            <person name="Jeon C.O."/>
        </authorList>
    </citation>
    <scope>NUCLEOTIDE SEQUENCE [LARGE SCALE GENOMIC DNA]</scope>
    <source>
        <strain evidence="1 2">5J-6</strain>
    </source>
</reference>
<comment type="caution">
    <text evidence="1">The sequence shown here is derived from an EMBL/GenBank/DDBJ whole genome shotgun (WGS) entry which is preliminary data.</text>
</comment>
<proteinExistence type="predicted"/>
<organism evidence="1 2">
    <name type="scientific">Paenibacillus silvestris</name>
    <dbReference type="NCBI Taxonomy" id="2606219"/>
    <lineage>
        <taxon>Bacteria</taxon>
        <taxon>Bacillati</taxon>
        <taxon>Bacillota</taxon>
        <taxon>Bacilli</taxon>
        <taxon>Bacillales</taxon>
        <taxon>Paenibacillaceae</taxon>
        <taxon>Paenibacillus</taxon>
    </lineage>
</organism>
<dbReference type="Gene3D" id="3.40.50.300">
    <property type="entry name" value="P-loop containing nucleotide triphosphate hydrolases"/>
    <property type="match status" value="1"/>
</dbReference>
<protein>
    <recommendedName>
        <fullName evidence="3">Phosphoribulokinase/uridine kinase domain-containing protein</fullName>
    </recommendedName>
</protein>
<dbReference type="EMBL" id="WTUZ01000016">
    <property type="protein sequence ID" value="MZQ83054.1"/>
    <property type="molecule type" value="Genomic_DNA"/>
</dbReference>
<evidence type="ECO:0000313" key="1">
    <source>
        <dbReference type="EMBL" id="MZQ83054.1"/>
    </source>
</evidence>
<dbReference type="SUPFAM" id="SSF52540">
    <property type="entry name" value="P-loop containing nucleoside triphosphate hydrolases"/>
    <property type="match status" value="1"/>
</dbReference>
<sequence length="188" mass="21645">MNAKPYVISISAVSGGGKTTITNQLHAALNNSEALYFDDYEFTDCPEDICEWVHRGADYNEWHLTPLIEDVKRHLCNKNTSYILLDYPFSYLNKGISGSINLSVFIDTPLDIAMARRILRDDMERPIDDVRTDLRNYLLRGRDAYLEMQRTVKPNSDIVIDGLLPATRIVNQLLDEIKNRKEIQHDRS</sequence>
<dbReference type="Proteomes" id="UP000481087">
    <property type="component" value="Unassembled WGS sequence"/>
</dbReference>
<evidence type="ECO:0008006" key="3">
    <source>
        <dbReference type="Google" id="ProtNLM"/>
    </source>
</evidence>
<evidence type="ECO:0000313" key="2">
    <source>
        <dbReference type="Proteomes" id="UP000481087"/>
    </source>
</evidence>